<dbReference type="PROSITE" id="PS50089">
    <property type="entry name" value="ZF_RING_2"/>
    <property type="match status" value="1"/>
</dbReference>
<dbReference type="Gene3D" id="3.30.160.60">
    <property type="entry name" value="Classic Zinc Finger"/>
    <property type="match status" value="1"/>
</dbReference>
<dbReference type="PROSITE" id="PS51309">
    <property type="entry name" value="PABC"/>
    <property type="match status" value="1"/>
</dbReference>
<evidence type="ECO:0000313" key="8">
    <source>
        <dbReference type="EMBL" id="GCB73477.1"/>
    </source>
</evidence>
<feature type="domain" description="RING-type" evidence="5">
    <location>
        <begin position="15"/>
        <end position="55"/>
    </location>
</feature>
<comment type="caution">
    <text evidence="8">The sequence shown here is derived from an EMBL/GenBank/DDBJ whole genome shotgun (WGS) entry which is preliminary data.</text>
</comment>
<evidence type="ECO:0000256" key="1">
    <source>
        <dbReference type="ARBA" id="ARBA00022723"/>
    </source>
</evidence>
<dbReference type="PROSITE" id="PS50119">
    <property type="entry name" value="ZF_BBOX"/>
    <property type="match status" value="1"/>
</dbReference>
<dbReference type="SMART" id="SM00336">
    <property type="entry name" value="BBOX"/>
    <property type="match status" value="1"/>
</dbReference>
<feature type="domain" description="PABC" evidence="7">
    <location>
        <begin position="529"/>
        <end position="606"/>
    </location>
</feature>
<feature type="domain" description="B box-type" evidence="6">
    <location>
        <begin position="145"/>
        <end position="185"/>
    </location>
</feature>
<evidence type="ECO:0008006" key="10">
    <source>
        <dbReference type="Google" id="ProtNLM"/>
    </source>
</evidence>
<evidence type="ECO:0000259" key="6">
    <source>
        <dbReference type="PROSITE" id="PS50119"/>
    </source>
</evidence>
<evidence type="ECO:0000256" key="2">
    <source>
        <dbReference type="ARBA" id="ARBA00022771"/>
    </source>
</evidence>
<dbReference type="Pfam" id="PF00658">
    <property type="entry name" value="MLLE"/>
    <property type="match status" value="1"/>
</dbReference>
<dbReference type="SUPFAM" id="SSF57850">
    <property type="entry name" value="RING/U-box"/>
    <property type="match status" value="1"/>
</dbReference>
<gene>
    <name evidence="8" type="ORF">scyTo_0002563</name>
</gene>
<dbReference type="Pfam" id="PF25600">
    <property type="entry name" value="TRIM_CC"/>
    <property type="match status" value="1"/>
</dbReference>
<dbReference type="EMBL" id="BFAA01000649">
    <property type="protein sequence ID" value="GCB73477.1"/>
    <property type="molecule type" value="Genomic_DNA"/>
</dbReference>
<evidence type="ECO:0000256" key="4">
    <source>
        <dbReference type="PROSITE-ProRule" id="PRU00024"/>
    </source>
</evidence>
<dbReference type="InterPro" id="IPR000315">
    <property type="entry name" value="Znf_B-box"/>
</dbReference>
<keyword evidence="9" id="KW-1185">Reference proteome</keyword>
<dbReference type="GO" id="GO:0003723">
    <property type="term" value="F:RNA binding"/>
    <property type="evidence" value="ECO:0007669"/>
    <property type="project" value="InterPro"/>
</dbReference>
<dbReference type="Gene3D" id="3.30.40.10">
    <property type="entry name" value="Zinc/RING finger domain, C3HC4 (zinc finger)"/>
    <property type="match status" value="1"/>
</dbReference>
<dbReference type="InterPro" id="IPR051051">
    <property type="entry name" value="E3_ubiq-ligase_TRIM/RNF"/>
</dbReference>
<dbReference type="STRING" id="75743.A0A401PK17"/>
<dbReference type="InterPro" id="IPR058030">
    <property type="entry name" value="TRIM8/14/16/25/29/45/65_CC"/>
</dbReference>
<dbReference type="SMART" id="SM00517">
    <property type="entry name" value="PolyA"/>
    <property type="match status" value="1"/>
</dbReference>
<keyword evidence="2 4" id="KW-0863">Zinc-finger</keyword>
<dbReference type="OMA" id="ENGPWAN"/>
<name>A0A401PK17_SCYTO</name>
<protein>
    <recommendedName>
        <fullName evidence="10">RING-type domain-containing protein</fullName>
    </recommendedName>
</protein>
<evidence type="ECO:0000256" key="3">
    <source>
        <dbReference type="ARBA" id="ARBA00022833"/>
    </source>
</evidence>
<keyword evidence="1" id="KW-0479">Metal-binding</keyword>
<dbReference type="PANTHER" id="PTHR25465">
    <property type="entry name" value="B-BOX DOMAIN CONTAINING"/>
    <property type="match status" value="1"/>
</dbReference>
<evidence type="ECO:0000259" key="7">
    <source>
        <dbReference type="PROSITE" id="PS51309"/>
    </source>
</evidence>
<sequence length="625" mass="69488">MATADLLSLEQQLSCSICLEVFSNPVNLPCGHTFCLDCIQKNWDQNSLGVCPQCRAAFVPRLPLQKNIVLCGIVDEFNRMGQAQAARLSSGNDSEITCDSCAGSRTKAAKSCLACLTTYCEAHLRPHYENEAFRDHQLTDPVKDLNKRKCKMHCKLLEFFCKTDQMCICGLCILHTHRDHKVITTEEETTEKKKLLQEEKIRRQSQIEDINTAINKLKENVTSIKETTFQVRSDIDKHFGDLINCIKESQSIATNLIESEEAVALAQADSIQSWLNQRCSGLTRKSDEIDRLLKSDNIQLLKEFQAPEEMETDQVLPMLDTDIDKQLSSLKSVVAEMTKNVMQQLHEVHTEKLSAIKENGPWANSQHPRLQQACSSTSAASQQKNDCQSTSSTSLCGAPQPLVASLPRGFWPIPAPPITADFQSMPNPGAHQQPLIPSPGLWAMVTPQINAAFQSLPNDAHRLISWPSATPIGNANGLRGLPGNQQRGMVMSGRYTIAPCRAPLVLPTIPLPPQVRHQLPHSNTSVKEPESLTATVLSALPFQEQKQLLGERLFPLIQILHPSMAGKITGMLLELDNSELLKYLECSDSLRSKVDEAVVVLQRHQAQKDFLQRTNLVVATSKQKK</sequence>
<dbReference type="Pfam" id="PF00643">
    <property type="entry name" value="zf-B_box"/>
    <property type="match status" value="1"/>
</dbReference>
<evidence type="ECO:0000313" key="9">
    <source>
        <dbReference type="Proteomes" id="UP000288216"/>
    </source>
</evidence>
<dbReference type="PROSITE" id="PS00518">
    <property type="entry name" value="ZF_RING_1"/>
    <property type="match status" value="1"/>
</dbReference>
<dbReference type="SUPFAM" id="SSF57845">
    <property type="entry name" value="B-box zinc-binding domain"/>
    <property type="match status" value="1"/>
</dbReference>
<dbReference type="GO" id="GO:0008270">
    <property type="term" value="F:zinc ion binding"/>
    <property type="evidence" value="ECO:0007669"/>
    <property type="project" value="UniProtKB-KW"/>
</dbReference>
<dbReference type="SUPFAM" id="SSF63570">
    <property type="entry name" value="PABC (PABP) domain"/>
    <property type="match status" value="1"/>
</dbReference>
<dbReference type="OrthoDB" id="6105938at2759"/>
<dbReference type="InterPro" id="IPR036053">
    <property type="entry name" value="PABP-dom"/>
</dbReference>
<dbReference type="Gene3D" id="4.10.830.40">
    <property type="match status" value="1"/>
</dbReference>
<dbReference type="InterPro" id="IPR017907">
    <property type="entry name" value="Znf_RING_CS"/>
</dbReference>
<dbReference type="PANTHER" id="PTHR25465:SF14">
    <property type="entry name" value="E3 UBIQUITIN-PROTEIN LIGASE TRIM65"/>
    <property type="match status" value="1"/>
</dbReference>
<dbReference type="CDD" id="cd19769">
    <property type="entry name" value="Bbox2_TRIM16-like"/>
    <property type="match status" value="1"/>
</dbReference>
<dbReference type="Pfam" id="PF13445">
    <property type="entry name" value="zf-RING_UBOX"/>
    <property type="match status" value="1"/>
</dbReference>
<organism evidence="8 9">
    <name type="scientific">Scyliorhinus torazame</name>
    <name type="common">Cloudy catshark</name>
    <name type="synonym">Catulus torazame</name>
    <dbReference type="NCBI Taxonomy" id="75743"/>
    <lineage>
        <taxon>Eukaryota</taxon>
        <taxon>Metazoa</taxon>
        <taxon>Chordata</taxon>
        <taxon>Craniata</taxon>
        <taxon>Vertebrata</taxon>
        <taxon>Chondrichthyes</taxon>
        <taxon>Elasmobranchii</taxon>
        <taxon>Galeomorphii</taxon>
        <taxon>Galeoidea</taxon>
        <taxon>Carcharhiniformes</taxon>
        <taxon>Scyliorhinidae</taxon>
        <taxon>Scyliorhinus</taxon>
    </lineage>
</organism>
<dbReference type="InterPro" id="IPR027370">
    <property type="entry name" value="Znf-RING_euk"/>
</dbReference>
<accession>A0A401PK17</accession>
<keyword evidence="3" id="KW-0862">Zinc</keyword>
<evidence type="ECO:0000259" key="5">
    <source>
        <dbReference type="PROSITE" id="PS50089"/>
    </source>
</evidence>
<dbReference type="AlphaFoldDB" id="A0A401PK17"/>
<proteinExistence type="predicted"/>
<dbReference type="InterPro" id="IPR002004">
    <property type="entry name" value="PABP_HYD_C"/>
</dbReference>
<dbReference type="Gene3D" id="1.10.1900.10">
    <property type="entry name" value="c-terminal domain of poly(a) binding protein"/>
    <property type="match status" value="1"/>
</dbReference>
<dbReference type="InterPro" id="IPR001841">
    <property type="entry name" value="Znf_RING"/>
</dbReference>
<dbReference type="Proteomes" id="UP000288216">
    <property type="component" value="Unassembled WGS sequence"/>
</dbReference>
<dbReference type="InterPro" id="IPR013083">
    <property type="entry name" value="Znf_RING/FYVE/PHD"/>
</dbReference>
<dbReference type="SMART" id="SM00184">
    <property type="entry name" value="RING"/>
    <property type="match status" value="1"/>
</dbReference>
<reference evidence="8 9" key="1">
    <citation type="journal article" date="2018" name="Nat. Ecol. Evol.">
        <title>Shark genomes provide insights into elasmobranch evolution and the origin of vertebrates.</title>
        <authorList>
            <person name="Hara Y"/>
            <person name="Yamaguchi K"/>
            <person name="Onimaru K"/>
            <person name="Kadota M"/>
            <person name="Koyanagi M"/>
            <person name="Keeley SD"/>
            <person name="Tatsumi K"/>
            <person name="Tanaka K"/>
            <person name="Motone F"/>
            <person name="Kageyama Y"/>
            <person name="Nozu R"/>
            <person name="Adachi N"/>
            <person name="Nishimura O"/>
            <person name="Nakagawa R"/>
            <person name="Tanegashima C"/>
            <person name="Kiyatake I"/>
            <person name="Matsumoto R"/>
            <person name="Murakumo K"/>
            <person name="Nishida K"/>
            <person name="Terakita A"/>
            <person name="Kuratani S"/>
            <person name="Sato K"/>
            <person name="Hyodo S Kuraku.S."/>
        </authorList>
    </citation>
    <scope>NUCLEOTIDE SEQUENCE [LARGE SCALE GENOMIC DNA]</scope>
</reference>